<evidence type="ECO:0000256" key="5">
    <source>
        <dbReference type="ARBA" id="ARBA00023002"/>
    </source>
</evidence>
<dbReference type="PROSITE" id="PS00490">
    <property type="entry name" value="MOLYBDOPTERIN_PROK_2"/>
    <property type="match status" value="1"/>
</dbReference>
<dbReference type="SUPFAM" id="SSF53706">
    <property type="entry name" value="Formate dehydrogenase/DMSO reductase, domains 1-3"/>
    <property type="match status" value="1"/>
</dbReference>
<keyword evidence="6" id="KW-0408">Iron</keyword>
<keyword evidence="5 14" id="KW-0560">Oxidoreductase</keyword>
<dbReference type="InterPro" id="IPR009010">
    <property type="entry name" value="Asp_de-COase-like_dom_sf"/>
</dbReference>
<dbReference type="NCBIfam" id="TIGR01591">
    <property type="entry name" value="Fdh-alpha"/>
    <property type="match status" value="1"/>
</dbReference>
<dbReference type="Gene3D" id="3.40.228.10">
    <property type="entry name" value="Dimethylsulfoxide Reductase, domain 2"/>
    <property type="match status" value="1"/>
</dbReference>
<dbReference type="InterPro" id="IPR017900">
    <property type="entry name" value="4Fe4S_Fe_S_CS"/>
</dbReference>
<evidence type="ECO:0000256" key="7">
    <source>
        <dbReference type="ARBA" id="ARBA00023014"/>
    </source>
</evidence>
<dbReference type="Pfam" id="PF22117">
    <property type="entry name" value="Fer4_Nqo3"/>
    <property type="match status" value="1"/>
</dbReference>
<evidence type="ECO:0000313" key="15">
    <source>
        <dbReference type="Proteomes" id="UP001229955"/>
    </source>
</evidence>
<gene>
    <name evidence="14" type="primary">fdhF</name>
    <name evidence="13" type="ORF">Strain138_000457</name>
    <name evidence="14" type="ORF">Strain318_000457</name>
</gene>
<dbReference type="SUPFAM" id="SSF50692">
    <property type="entry name" value="ADC-like"/>
    <property type="match status" value="1"/>
</dbReference>
<dbReference type="InterPro" id="IPR006478">
    <property type="entry name" value="Formate_DH_asu"/>
</dbReference>
<dbReference type="InterPro" id="IPR041924">
    <property type="entry name" value="Formate_Dh-H_N"/>
</dbReference>
<evidence type="ECO:0000313" key="13">
    <source>
        <dbReference type="EMBL" id="WKW11222.1"/>
    </source>
</evidence>
<dbReference type="EMBL" id="CP130613">
    <property type="protein sequence ID" value="WKW14132.1"/>
    <property type="molecule type" value="Genomic_DNA"/>
</dbReference>
<organism evidence="14 15">
    <name type="scientific">Pseudogemmatithrix spongiicola</name>
    <dbReference type="NCBI Taxonomy" id="3062599"/>
    <lineage>
        <taxon>Bacteria</taxon>
        <taxon>Pseudomonadati</taxon>
        <taxon>Gemmatimonadota</taxon>
        <taxon>Gemmatimonadia</taxon>
        <taxon>Gemmatimonadales</taxon>
        <taxon>Gemmatimonadaceae</taxon>
        <taxon>Pseudogemmatithrix</taxon>
    </lineage>
</organism>
<evidence type="ECO:0000256" key="3">
    <source>
        <dbReference type="ARBA" id="ARBA00022723"/>
    </source>
</evidence>
<evidence type="ECO:0000256" key="1">
    <source>
        <dbReference type="ARBA" id="ARBA00007023"/>
    </source>
</evidence>
<dbReference type="InterPro" id="IPR050123">
    <property type="entry name" value="Prok_molybdopt-oxidoreductase"/>
</dbReference>
<dbReference type="AlphaFoldDB" id="A0AA49JYH0"/>
<evidence type="ECO:0000256" key="6">
    <source>
        <dbReference type="ARBA" id="ARBA00023004"/>
    </source>
</evidence>
<dbReference type="PROSITE" id="PS00641">
    <property type="entry name" value="COMPLEX1_75K_1"/>
    <property type="match status" value="1"/>
</dbReference>
<dbReference type="Gene3D" id="2.40.40.20">
    <property type="match status" value="1"/>
</dbReference>
<proteinExistence type="inferred from homology"/>
<dbReference type="Pfam" id="PF13510">
    <property type="entry name" value="Fer2_4"/>
    <property type="match status" value="1"/>
</dbReference>
<dbReference type="Gene3D" id="2.20.25.90">
    <property type="entry name" value="ADC-like domains"/>
    <property type="match status" value="1"/>
</dbReference>
<keyword evidence="4" id="KW-0677">Repeat</keyword>
<dbReference type="GO" id="GO:0042773">
    <property type="term" value="P:ATP synthesis coupled electron transport"/>
    <property type="evidence" value="ECO:0007669"/>
    <property type="project" value="InterPro"/>
</dbReference>
<dbReference type="CDD" id="cd02753">
    <property type="entry name" value="MopB_Formate-Dh-H"/>
    <property type="match status" value="1"/>
</dbReference>
<dbReference type="SUPFAM" id="SSF54292">
    <property type="entry name" value="2Fe-2S ferredoxin-like"/>
    <property type="match status" value="1"/>
</dbReference>
<dbReference type="Pfam" id="PF04879">
    <property type="entry name" value="Molybdop_Fe4S4"/>
    <property type="match status" value="1"/>
</dbReference>
<dbReference type="InterPro" id="IPR006657">
    <property type="entry name" value="MoPterin_dinucl-bd_dom"/>
</dbReference>
<comment type="similarity">
    <text evidence="1">In the C-terminal section; belongs to the prokaryotic molybdopterin-containing oxidoreductase family.</text>
</comment>
<dbReference type="InterPro" id="IPR006655">
    <property type="entry name" value="Mopterin_OxRdtase_prok_CS"/>
</dbReference>
<keyword evidence="3" id="KW-0479">Metal-binding</keyword>
<dbReference type="GO" id="GO:0008863">
    <property type="term" value="F:formate dehydrogenase (NAD+) activity"/>
    <property type="evidence" value="ECO:0007669"/>
    <property type="project" value="UniProtKB-EC"/>
</dbReference>
<dbReference type="InterPro" id="IPR054351">
    <property type="entry name" value="NADH_UbQ_OxRdtase_ferredoxin"/>
</dbReference>
<dbReference type="GO" id="GO:0043546">
    <property type="term" value="F:molybdopterin cofactor binding"/>
    <property type="evidence" value="ECO:0007669"/>
    <property type="project" value="InterPro"/>
</dbReference>
<dbReference type="RefSeq" id="WP_367886922.1">
    <property type="nucleotide sequence ID" value="NZ_CP130612.1"/>
</dbReference>
<feature type="domain" description="2Fe-2S ferredoxin-type" evidence="10">
    <location>
        <begin position="2"/>
        <end position="78"/>
    </location>
</feature>
<feature type="region of interest" description="Disordered" evidence="9">
    <location>
        <begin position="325"/>
        <end position="347"/>
    </location>
</feature>
<dbReference type="InterPro" id="IPR001041">
    <property type="entry name" value="2Fe-2S_ferredoxin-type"/>
</dbReference>
<dbReference type="InterPro" id="IPR000283">
    <property type="entry name" value="NADH_UbQ_OxRdtase_75kDa_su_CS"/>
</dbReference>
<dbReference type="EC" id="1.17.1.9" evidence="14"/>
<feature type="domain" description="4Fe-4S ferredoxin-type" evidence="11">
    <location>
        <begin position="137"/>
        <end position="167"/>
    </location>
</feature>
<dbReference type="EMBL" id="CP130612">
    <property type="protein sequence ID" value="WKW11222.1"/>
    <property type="molecule type" value="Genomic_DNA"/>
</dbReference>
<dbReference type="Pfam" id="PF01568">
    <property type="entry name" value="Molydop_binding"/>
    <property type="match status" value="1"/>
</dbReference>
<dbReference type="GO" id="GO:0016020">
    <property type="term" value="C:membrane"/>
    <property type="evidence" value="ECO:0007669"/>
    <property type="project" value="InterPro"/>
</dbReference>
<dbReference type="KEGG" id="pspc:Strain318_000457"/>
<feature type="domain" description="4Fe-4S Mo/W bis-MGD-type" evidence="12">
    <location>
        <begin position="222"/>
        <end position="280"/>
    </location>
</feature>
<dbReference type="Gene3D" id="3.10.20.740">
    <property type="match status" value="1"/>
</dbReference>
<dbReference type="InterPro" id="IPR017896">
    <property type="entry name" value="4Fe4S_Fe-S-bd"/>
</dbReference>
<evidence type="ECO:0000256" key="4">
    <source>
        <dbReference type="ARBA" id="ARBA00022737"/>
    </source>
</evidence>
<feature type="domain" description="4Fe-4S ferredoxin-type" evidence="11">
    <location>
        <begin position="178"/>
        <end position="210"/>
    </location>
</feature>
<keyword evidence="15" id="KW-1185">Reference proteome</keyword>
<dbReference type="PROSITE" id="PS51379">
    <property type="entry name" value="4FE4S_FER_2"/>
    <property type="match status" value="2"/>
</dbReference>
<evidence type="ECO:0000256" key="2">
    <source>
        <dbReference type="ARBA" id="ARBA00022485"/>
    </source>
</evidence>
<name>A0AA49JYH0_9BACT</name>
<dbReference type="Gene3D" id="3.30.70.20">
    <property type="match status" value="1"/>
</dbReference>
<keyword evidence="2" id="KW-0004">4Fe-4S</keyword>
<dbReference type="GO" id="GO:0046872">
    <property type="term" value="F:metal ion binding"/>
    <property type="evidence" value="ECO:0007669"/>
    <property type="project" value="UniProtKB-KW"/>
</dbReference>
<dbReference type="FunFam" id="3.30.70.20:FF:000035">
    <property type="entry name" value="Iron hydrogenase 1"/>
    <property type="match status" value="1"/>
</dbReference>
<dbReference type="InterPro" id="IPR036010">
    <property type="entry name" value="2Fe-2S_ferredoxin-like_sf"/>
</dbReference>
<evidence type="ECO:0000256" key="9">
    <source>
        <dbReference type="SAM" id="MobiDB-lite"/>
    </source>
</evidence>
<dbReference type="PANTHER" id="PTHR43105">
    <property type="entry name" value="RESPIRATORY NITRATE REDUCTASE"/>
    <property type="match status" value="1"/>
</dbReference>
<accession>A0AA49JSR4</accession>
<evidence type="ECO:0000313" key="14">
    <source>
        <dbReference type="EMBL" id="WKW14132.1"/>
    </source>
</evidence>
<accession>A0AA49JYH0</accession>
<sequence length="984" mass="107864">MPKLTIDGRECAVADGATILDAARAAGIDVPTLCWYPKLPTVGNCRICLVSVEGTAKLLPSCATPAAEGMVVHTESQAAVKNRQGVLSLLLERYPAEEIPADRGRNEFEDLVHRYEVPRTRSRELPLRTGDERPTDGIITHDMSTCILCTRCVRACEDIQVVGVLEVAERGEHAQIVVGADGNPEHAGCTWCGECVRVCPTGAIHDILPMAKLKAGVMEQPKETVRSVCPYCAVGCQLDLEVRGGQVTRVVSPWIEEETPNEGSTCVKGRFGTDFILHRDRLTTPLIRRGWQRGADGQWRYDAASDAVATQFPRRGGPWELVEEEGAAAKDRRPRTNPLRKRMDPGADAALADPRDRIATPREWFDVFREATWDEAMELSAQQLARLRDTRGPDSLATFASAKCANEENYVLQKLFRAGIGTNNVDHCTRLCHSSSVSAMQRALATSASSGSMREVEHESDVIFILGANTTESHPVFGAAIKRALKRGATLMVADPRRIELAARADVHLQLLPGTDVALLNGMLHHILAMGLEDKDFIAKRTRGFDEVRAAVQRYTPELAESITGVPAATIRRAAELYARGPNSATLWAMGLTQHHTGTDIVTSLLNLMLACGMIGRWGAPMIPIRGQNNVQGASDMGAIPFAFTDYRRVDDPQVRTLYAEAWGVDPAKLDAKPGRKVTEIVGKDSPVRGMYIMGENPIISDPDVAHAEDWFLGLEFLAVQDLFLTETARCADVVLPGASFAEKDGTYVNTERRIQLARKAVEPPGQARGDLDIVLDLSRRLGVPTPYATASEVFDEIARVTPSWRGVSYRRLMERPAGLQYPVPDASSEGMAFLFADRFPTPDGKALLVATEYLPPAELPDAEFPFFMNTGRQMYHWHTGTMTRRSTALDARESTATVELNPLDAAELGVQDGDEVSLTSRRNTIRIAVRLSDRVARRQVFVPMHYREAAANLLTNPAFDGPSGIPEFKVCAVRVEAVKPALV</sequence>
<dbReference type="PROSITE" id="PS51085">
    <property type="entry name" value="2FE2S_FER_2"/>
    <property type="match status" value="1"/>
</dbReference>
<protein>
    <submittedName>
        <fullName evidence="14">Formate dehydrogenase subunit alpha</fullName>
        <ecNumber evidence="14">1.17.1.9</ecNumber>
    </submittedName>
</protein>
<dbReference type="SUPFAM" id="SSF54862">
    <property type="entry name" value="4Fe-4S ferredoxins"/>
    <property type="match status" value="1"/>
</dbReference>
<dbReference type="PROSITE" id="PS51669">
    <property type="entry name" value="4FE4S_MOW_BIS_MGD"/>
    <property type="match status" value="1"/>
</dbReference>
<dbReference type="Gene3D" id="3.40.50.740">
    <property type="match status" value="1"/>
</dbReference>
<dbReference type="InterPro" id="IPR041925">
    <property type="entry name" value="CT_Formate-Dh_H"/>
</dbReference>
<evidence type="ECO:0000259" key="12">
    <source>
        <dbReference type="PROSITE" id="PS51669"/>
    </source>
</evidence>
<dbReference type="PIRSF" id="PIRSF036643">
    <property type="entry name" value="FDH_alpha"/>
    <property type="match status" value="1"/>
</dbReference>
<evidence type="ECO:0000256" key="8">
    <source>
        <dbReference type="ARBA" id="ARBA00034078"/>
    </source>
</evidence>
<dbReference type="Pfam" id="PF00384">
    <property type="entry name" value="Molybdopterin"/>
    <property type="match status" value="1"/>
</dbReference>
<dbReference type="PROSITE" id="PS00198">
    <property type="entry name" value="4FE4S_FER_1"/>
    <property type="match status" value="1"/>
</dbReference>
<dbReference type="GO" id="GO:0003954">
    <property type="term" value="F:NADH dehydrogenase activity"/>
    <property type="evidence" value="ECO:0007669"/>
    <property type="project" value="TreeGrafter"/>
</dbReference>
<dbReference type="InterPro" id="IPR006963">
    <property type="entry name" value="Mopterin_OxRdtase_4Fe-4S_dom"/>
</dbReference>
<comment type="cofactor">
    <cofactor evidence="8">
        <name>[2Fe-2S] cluster</name>
        <dbReference type="ChEBI" id="CHEBI:190135"/>
    </cofactor>
</comment>
<keyword evidence="7" id="KW-0411">Iron-sulfur</keyword>
<dbReference type="GO" id="GO:0051539">
    <property type="term" value="F:4 iron, 4 sulfur cluster binding"/>
    <property type="evidence" value="ECO:0007669"/>
    <property type="project" value="UniProtKB-KW"/>
</dbReference>
<dbReference type="Proteomes" id="UP001229955">
    <property type="component" value="Chromosome"/>
</dbReference>
<reference evidence="14" key="1">
    <citation type="submission" date="2023-07" db="EMBL/GenBank/DDBJ databases">
        <authorList>
            <person name="Haufschild T."/>
            <person name="Kallscheuer N."/>
            <person name="Hammer J."/>
            <person name="Kohn T."/>
            <person name="Kabuu M."/>
            <person name="Jogler M."/>
            <person name="Wohfarth N."/>
            <person name="Heuer A."/>
            <person name="Rohde M."/>
            <person name="van Teeseling M.C.F."/>
            <person name="Jogler C."/>
        </authorList>
    </citation>
    <scope>NUCLEOTIDE SEQUENCE</scope>
    <source>
        <strain evidence="13">Strain 138</strain>
        <strain evidence="14">Strain 318</strain>
    </source>
</reference>
<evidence type="ECO:0000259" key="10">
    <source>
        <dbReference type="PROSITE" id="PS51085"/>
    </source>
</evidence>
<dbReference type="GO" id="GO:0015942">
    <property type="term" value="P:formate metabolic process"/>
    <property type="evidence" value="ECO:0007669"/>
    <property type="project" value="InterPro"/>
</dbReference>
<dbReference type="GO" id="GO:0008137">
    <property type="term" value="F:NADH dehydrogenase (ubiquinone) activity"/>
    <property type="evidence" value="ECO:0007669"/>
    <property type="project" value="InterPro"/>
</dbReference>
<dbReference type="InterPro" id="IPR006656">
    <property type="entry name" value="Mopterin_OxRdtase"/>
</dbReference>
<dbReference type="SMART" id="SM00926">
    <property type="entry name" value="Molybdop_Fe4S4"/>
    <property type="match status" value="1"/>
</dbReference>
<dbReference type="CDD" id="cd00207">
    <property type="entry name" value="fer2"/>
    <property type="match status" value="1"/>
</dbReference>
<dbReference type="CDD" id="cd02790">
    <property type="entry name" value="MopB_CT_Formate-Dh_H"/>
    <property type="match status" value="1"/>
</dbReference>
<evidence type="ECO:0000259" key="11">
    <source>
        <dbReference type="PROSITE" id="PS51379"/>
    </source>
</evidence>
<dbReference type="PANTHER" id="PTHR43105:SF14">
    <property type="entry name" value="FORMATE DEHYDROGENASE H"/>
    <property type="match status" value="1"/>
</dbReference>